<comment type="similarity">
    <text evidence="1 6">Belongs to the acylphosphatase family.</text>
</comment>
<accession>A0ABD0T3D7</accession>
<dbReference type="Pfam" id="PF00708">
    <property type="entry name" value="Acylphosphatase"/>
    <property type="match status" value="1"/>
</dbReference>
<evidence type="ECO:0000256" key="2">
    <source>
        <dbReference type="ARBA" id="ARBA00012150"/>
    </source>
</evidence>
<evidence type="ECO:0000256" key="4">
    <source>
        <dbReference type="ARBA" id="ARBA00047645"/>
    </source>
</evidence>
<evidence type="ECO:0000256" key="5">
    <source>
        <dbReference type="PROSITE-ProRule" id="PRU00520"/>
    </source>
</evidence>
<protein>
    <recommendedName>
        <fullName evidence="2">acylphosphatase</fullName>
        <ecNumber evidence="2">3.6.1.7</ecNumber>
    </recommendedName>
</protein>
<dbReference type="PROSITE" id="PS51160">
    <property type="entry name" value="ACYLPHOSPHATASE_3"/>
    <property type="match status" value="1"/>
</dbReference>
<dbReference type="PRINTS" id="PR00112">
    <property type="entry name" value="ACYLPHPHTASE"/>
</dbReference>
<evidence type="ECO:0000256" key="1">
    <source>
        <dbReference type="ARBA" id="ARBA00005614"/>
    </source>
</evidence>
<comment type="caution">
    <text evidence="8">The sequence shown here is derived from an EMBL/GenBank/DDBJ whole genome shotgun (WGS) entry which is preliminary data.</text>
</comment>
<dbReference type="PANTHER" id="PTHR10029">
    <property type="entry name" value="ACYLPHOSPHATASE"/>
    <property type="match status" value="1"/>
</dbReference>
<dbReference type="PANTHER" id="PTHR10029:SF10">
    <property type="entry name" value="GEO08407P1"/>
    <property type="match status" value="1"/>
</dbReference>
<evidence type="ECO:0000313" key="9">
    <source>
        <dbReference type="Proteomes" id="UP001549921"/>
    </source>
</evidence>
<gene>
    <name evidence="8" type="ORF">ABMA28_002358</name>
</gene>
<evidence type="ECO:0000259" key="7">
    <source>
        <dbReference type="PROSITE" id="PS51160"/>
    </source>
</evidence>
<dbReference type="Gene3D" id="3.30.70.100">
    <property type="match status" value="1"/>
</dbReference>
<dbReference type="SUPFAM" id="SSF54975">
    <property type="entry name" value="Acylphosphatase/BLUF domain-like"/>
    <property type="match status" value="1"/>
</dbReference>
<dbReference type="AlphaFoldDB" id="A0ABD0T3D7"/>
<dbReference type="Proteomes" id="UP001549921">
    <property type="component" value="Unassembled WGS sequence"/>
</dbReference>
<evidence type="ECO:0000313" key="8">
    <source>
        <dbReference type="EMBL" id="KAL0831572.1"/>
    </source>
</evidence>
<comment type="catalytic activity">
    <reaction evidence="4">
        <text>an acyl phosphate + H2O = a carboxylate + phosphate + H(+)</text>
        <dbReference type="Rhea" id="RHEA:14965"/>
        <dbReference type="ChEBI" id="CHEBI:15377"/>
        <dbReference type="ChEBI" id="CHEBI:15378"/>
        <dbReference type="ChEBI" id="CHEBI:29067"/>
        <dbReference type="ChEBI" id="CHEBI:43474"/>
        <dbReference type="ChEBI" id="CHEBI:59918"/>
        <dbReference type="EC" id="3.6.1.7"/>
    </reaction>
</comment>
<name>A0ABD0T3D7_LOXSC</name>
<keyword evidence="3" id="KW-0378">Hydrolase</keyword>
<evidence type="ECO:0000256" key="3">
    <source>
        <dbReference type="ARBA" id="ARBA00022801"/>
    </source>
</evidence>
<dbReference type="EC" id="3.6.1.7" evidence="2"/>
<dbReference type="InterPro" id="IPR036046">
    <property type="entry name" value="Acylphosphatase-like_dom_sf"/>
</dbReference>
<dbReference type="GO" id="GO:0003998">
    <property type="term" value="F:acylphosphatase activity"/>
    <property type="evidence" value="ECO:0007669"/>
    <property type="project" value="UniProtKB-EC"/>
</dbReference>
<organism evidence="8 9">
    <name type="scientific">Loxostege sticticalis</name>
    <name type="common">Beet webworm moth</name>
    <dbReference type="NCBI Taxonomy" id="481309"/>
    <lineage>
        <taxon>Eukaryota</taxon>
        <taxon>Metazoa</taxon>
        <taxon>Ecdysozoa</taxon>
        <taxon>Arthropoda</taxon>
        <taxon>Hexapoda</taxon>
        <taxon>Insecta</taxon>
        <taxon>Pterygota</taxon>
        <taxon>Neoptera</taxon>
        <taxon>Endopterygota</taxon>
        <taxon>Lepidoptera</taxon>
        <taxon>Glossata</taxon>
        <taxon>Ditrysia</taxon>
        <taxon>Pyraloidea</taxon>
        <taxon>Crambidae</taxon>
        <taxon>Pyraustinae</taxon>
        <taxon>Loxostege</taxon>
    </lineage>
</organism>
<dbReference type="InterPro" id="IPR020456">
    <property type="entry name" value="Acylphosphatase"/>
</dbReference>
<proteinExistence type="inferred from homology"/>
<dbReference type="InterPro" id="IPR001792">
    <property type="entry name" value="Acylphosphatase-like_dom"/>
</dbReference>
<evidence type="ECO:0000256" key="6">
    <source>
        <dbReference type="RuleBase" id="RU004168"/>
    </source>
</evidence>
<comment type="caution">
    <text evidence="5">Lacks conserved residue(s) required for the propagation of feature annotation.</text>
</comment>
<dbReference type="EMBL" id="JBEDNZ010000012">
    <property type="protein sequence ID" value="KAL0831572.1"/>
    <property type="molecule type" value="Genomic_DNA"/>
</dbReference>
<reference evidence="8 9" key="1">
    <citation type="submission" date="2024-06" db="EMBL/GenBank/DDBJ databases">
        <title>A chromosome-level genome assembly of beet webworm, Loxostege sticticalis.</title>
        <authorList>
            <person name="Zhang Y."/>
        </authorList>
    </citation>
    <scope>NUCLEOTIDE SEQUENCE [LARGE SCALE GENOMIC DNA]</scope>
    <source>
        <strain evidence="8">AQ028</strain>
        <tissue evidence="8">Male pupae</tissue>
    </source>
</reference>
<feature type="domain" description="Acylphosphatase-like" evidence="7">
    <location>
        <begin position="13"/>
        <end position="103"/>
    </location>
</feature>
<dbReference type="FunFam" id="3.30.70.100:FF:000011">
    <property type="entry name" value="Acylphosphatase"/>
    <property type="match status" value="1"/>
</dbReference>
<sequence length="103" mass="11685">MDSDGMDPNVLASVEFEVFGQVQGCYFTKYCKELAEQIGICGWVKNSKKGTIVGKIQGNKSVLDHMIDWLKTTGSPGCKIEKCELTNWEYLSRLDYTDFSIRF</sequence>